<gene>
    <name evidence="5 8" type="primary">argC</name>
    <name evidence="8" type="ORF">GCM10009119_00100</name>
</gene>
<keyword evidence="1 5" id="KW-0055">Arginine biosynthesis</keyword>
<evidence type="ECO:0000313" key="8">
    <source>
        <dbReference type="EMBL" id="GAA0877042.1"/>
    </source>
</evidence>
<comment type="subcellular location">
    <subcellularLocation>
        <location evidence="5">Cytoplasm</location>
    </subcellularLocation>
</comment>
<dbReference type="SUPFAM" id="SSF51735">
    <property type="entry name" value="NAD(P)-binding Rossmann-fold domains"/>
    <property type="match status" value="1"/>
</dbReference>
<dbReference type="InterPro" id="IPR000534">
    <property type="entry name" value="Semialdehyde_DH_NAD-bd"/>
</dbReference>
<keyword evidence="4 5" id="KW-0560">Oxidoreductase</keyword>
<sequence length="324" mass="35262">MAMTKIKTAVIGAAGYTGGELLRLLVHHPNCDLVCVHSNSQKGKKVSEVHPDLIGDCDLVFTDEVPTDGVDAVFLGLPHGETKGFLEAHPFSPETVIIDLSTDFRDESNGFVYGLPEVNKAKIKTAKKIANPGCFATGIQLALAPAIANGWTKGSVHITGITGSTGAGKKLGETSHFSYRSSNMSVYKLFTHQHLNEIKQTFTQLNADFDSELLFVPYRGNFPRGIWVTAYFPFEGTEAEALTAYQEFYKDAAFTHIATQDIDMKQAVNTNKCIVHVQKEAGQLVIYSAIDNLLKGASGQAVQNYNLAFGLEERIGLNLKSIAF</sequence>
<evidence type="ECO:0000256" key="4">
    <source>
        <dbReference type="ARBA" id="ARBA00023002"/>
    </source>
</evidence>
<comment type="caution">
    <text evidence="8">The sequence shown here is derived from an EMBL/GenBank/DDBJ whole genome shotgun (WGS) entry which is preliminary data.</text>
</comment>
<name>A0ABP3Y7Z6_9BACT</name>
<dbReference type="PANTHER" id="PTHR32338:SF10">
    <property type="entry name" value="N-ACETYL-GAMMA-GLUTAMYL-PHOSPHATE REDUCTASE, CHLOROPLASTIC-RELATED"/>
    <property type="match status" value="1"/>
</dbReference>
<dbReference type="Proteomes" id="UP001500469">
    <property type="component" value="Unassembled WGS sequence"/>
</dbReference>
<dbReference type="PROSITE" id="PS01224">
    <property type="entry name" value="ARGC"/>
    <property type="match status" value="1"/>
</dbReference>
<dbReference type="Pfam" id="PF22698">
    <property type="entry name" value="Semialdhyde_dhC_1"/>
    <property type="match status" value="1"/>
</dbReference>
<evidence type="ECO:0000256" key="2">
    <source>
        <dbReference type="ARBA" id="ARBA00022605"/>
    </source>
</evidence>
<dbReference type="Gene3D" id="3.40.50.720">
    <property type="entry name" value="NAD(P)-binding Rossmann-like Domain"/>
    <property type="match status" value="1"/>
</dbReference>
<dbReference type="InterPro" id="IPR058924">
    <property type="entry name" value="AGPR_dimerisation_dom"/>
</dbReference>
<feature type="domain" description="Semialdehyde dehydrogenase NAD-binding" evidence="7">
    <location>
        <begin position="7"/>
        <end position="126"/>
    </location>
</feature>
<proteinExistence type="inferred from homology"/>
<evidence type="ECO:0000256" key="6">
    <source>
        <dbReference type="PROSITE-ProRule" id="PRU10010"/>
    </source>
</evidence>
<dbReference type="InterPro" id="IPR023013">
    <property type="entry name" value="AGPR_AS"/>
</dbReference>
<comment type="pathway">
    <text evidence="5">Amino-acid biosynthesis; L-arginine biosynthesis; N(2)-acetyl-L-ornithine from L-glutamate: step 3/4.</text>
</comment>
<dbReference type="InterPro" id="IPR036291">
    <property type="entry name" value="NAD(P)-bd_dom_sf"/>
</dbReference>
<evidence type="ECO:0000259" key="7">
    <source>
        <dbReference type="SMART" id="SM00859"/>
    </source>
</evidence>
<comment type="catalytic activity">
    <reaction evidence="5">
        <text>N-acetyl-L-glutamate 5-semialdehyde + phosphate + NADP(+) = N-acetyl-L-glutamyl 5-phosphate + NADPH + H(+)</text>
        <dbReference type="Rhea" id="RHEA:21588"/>
        <dbReference type="ChEBI" id="CHEBI:15378"/>
        <dbReference type="ChEBI" id="CHEBI:29123"/>
        <dbReference type="ChEBI" id="CHEBI:43474"/>
        <dbReference type="ChEBI" id="CHEBI:57783"/>
        <dbReference type="ChEBI" id="CHEBI:57936"/>
        <dbReference type="ChEBI" id="CHEBI:58349"/>
        <dbReference type="EC" id="1.2.1.38"/>
    </reaction>
</comment>
<dbReference type="NCBIfam" id="TIGR01850">
    <property type="entry name" value="argC"/>
    <property type="match status" value="1"/>
</dbReference>
<dbReference type="InterPro" id="IPR000706">
    <property type="entry name" value="AGPR_type-1"/>
</dbReference>
<keyword evidence="3 5" id="KW-0521">NADP</keyword>
<evidence type="ECO:0000256" key="3">
    <source>
        <dbReference type="ARBA" id="ARBA00022857"/>
    </source>
</evidence>
<dbReference type="SMART" id="SM00859">
    <property type="entry name" value="Semialdhyde_dh"/>
    <property type="match status" value="1"/>
</dbReference>
<comment type="function">
    <text evidence="5">Catalyzes the NADPH-dependent reduction of N-acetyl-5-glutamyl phosphate to yield N-acetyl-L-glutamate 5-semialdehyde.</text>
</comment>
<dbReference type="EC" id="1.2.1.38" evidence="5"/>
<evidence type="ECO:0000256" key="5">
    <source>
        <dbReference type="HAMAP-Rule" id="MF_00150"/>
    </source>
</evidence>
<protein>
    <recommendedName>
        <fullName evidence="5">N-acetyl-gamma-glutamyl-phosphate reductase</fullName>
        <shortName evidence="5">AGPR</shortName>
        <ecNumber evidence="5">1.2.1.38</ecNumber>
    </recommendedName>
    <alternativeName>
        <fullName evidence="5">N-acetyl-glutamate semialdehyde dehydrogenase</fullName>
        <shortName evidence="5">NAGSA dehydrogenase</shortName>
    </alternativeName>
</protein>
<dbReference type="EMBL" id="BAAAFI010000001">
    <property type="protein sequence ID" value="GAA0877042.1"/>
    <property type="molecule type" value="Genomic_DNA"/>
</dbReference>
<dbReference type="CDD" id="cd17895">
    <property type="entry name" value="AGPR_1_N"/>
    <property type="match status" value="1"/>
</dbReference>
<evidence type="ECO:0000256" key="1">
    <source>
        <dbReference type="ARBA" id="ARBA00022571"/>
    </source>
</evidence>
<comment type="similarity">
    <text evidence="5">Belongs to the NAGSA dehydrogenase family. Type 1 subfamily.</text>
</comment>
<dbReference type="SUPFAM" id="SSF55347">
    <property type="entry name" value="Glyceraldehyde-3-phosphate dehydrogenase-like, C-terminal domain"/>
    <property type="match status" value="1"/>
</dbReference>
<dbReference type="Pfam" id="PF01118">
    <property type="entry name" value="Semialdhyde_dh"/>
    <property type="match status" value="1"/>
</dbReference>
<feature type="active site" evidence="5 6">
    <location>
        <position position="134"/>
    </location>
</feature>
<dbReference type="InterPro" id="IPR050085">
    <property type="entry name" value="AGPR"/>
</dbReference>
<dbReference type="CDD" id="cd23934">
    <property type="entry name" value="AGPR_1_C"/>
    <property type="match status" value="1"/>
</dbReference>
<keyword evidence="2 5" id="KW-0028">Amino-acid biosynthesis</keyword>
<accession>A0ABP3Y7Z6</accession>
<dbReference type="Gene3D" id="3.30.360.10">
    <property type="entry name" value="Dihydrodipicolinate Reductase, domain 2"/>
    <property type="match status" value="1"/>
</dbReference>
<dbReference type="PANTHER" id="PTHR32338">
    <property type="entry name" value="N-ACETYL-GAMMA-GLUTAMYL-PHOSPHATE REDUCTASE, CHLOROPLASTIC-RELATED-RELATED"/>
    <property type="match status" value="1"/>
</dbReference>
<keyword evidence="5" id="KW-0963">Cytoplasm</keyword>
<dbReference type="HAMAP" id="MF_00150">
    <property type="entry name" value="ArgC_type1"/>
    <property type="match status" value="1"/>
</dbReference>
<reference evidence="9" key="1">
    <citation type="journal article" date="2019" name="Int. J. Syst. Evol. Microbiol.">
        <title>The Global Catalogue of Microorganisms (GCM) 10K type strain sequencing project: providing services to taxonomists for standard genome sequencing and annotation.</title>
        <authorList>
            <consortium name="The Broad Institute Genomics Platform"/>
            <consortium name="The Broad Institute Genome Sequencing Center for Infectious Disease"/>
            <person name="Wu L."/>
            <person name="Ma J."/>
        </authorList>
    </citation>
    <scope>NUCLEOTIDE SEQUENCE [LARGE SCALE GENOMIC DNA]</scope>
    <source>
        <strain evidence="9">JCM 16112</strain>
    </source>
</reference>
<organism evidence="8 9">
    <name type="scientific">Algoriphagus jejuensis</name>
    <dbReference type="NCBI Taxonomy" id="419934"/>
    <lineage>
        <taxon>Bacteria</taxon>
        <taxon>Pseudomonadati</taxon>
        <taxon>Bacteroidota</taxon>
        <taxon>Cytophagia</taxon>
        <taxon>Cytophagales</taxon>
        <taxon>Cyclobacteriaceae</taxon>
        <taxon>Algoriphagus</taxon>
    </lineage>
</organism>
<evidence type="ECO:0000313" key="9">
    <source>
        <dbReference type="Proteomes" id="UP001500469"/>
    </source>
</evidence>
<keyword evidence="9" id="KW-1185">Reference proteome</keyword>